<dbReference type="HOGENOM" id="CLU_076027_0_0_5"/>
<evidence type="ECO:0000256" key="1">
    <source>
        <dbReference type="SAM" id="Phobius"/>
    </source>
</evidence>
<protein>
    <submittedName>
        <fullName evidence="2">Uncharacterized protein</fullName>
    </submittedName>
</protein>
<name>K8PPM9_9BRAD</name>
<dbReference type="AlphaFoldDB" id="K8PPM9"/>
<proteinExistence type="predicted"/>
<evidence type="ECO:0000313" key="2">
    <source>
        <dbReference type="EMBL" id="EKS42749.1"/>
    </source>
</evidence>
<dbReference type="EMBL" id="AGWY01000001">
    <property type="protein sequence ID" value="EKS42749.1"/>
    <property type="molecule type" value="Genomic_DNA"/>
</dbReference>
<comment type="caution">
    <text evidence="2">The sequence shown here is derived from an EMBL/GenBank/DDBJ whole genome shotgun (WGS) entry which is preliminary data.</text>
</comment>
<keyword evidence="1" id="KW-0472">Membrane</keyword>
<accession>K8PPM9</accession>
<organism evidence="2 3">
    <name type="scientific">Afipia clevelandensis ATCC 49720</name>
    <dbReference type="NCBI Taxonomy" id="883079"/>
    <lineage>
        <taxon>Bacteria</taxon>
        <taxon>Pseudomonadati</taxon>
        <taxon>Pseudomonadota</taxon>
        <taxon>Alphaproteobacteria</taxon>
        <taxon>Hyphomicrobiales</taxon>
        <taxon>Nitrobacteraceae</taxon>
        <taxon>Afipia</taxon>
    </lineage>
</organism>
<dbReference type="Proteomes" id="UP000001095">
    <property type="component" value="Unassembled WGS sequence"/>
</dbReference>
<dbReference type="PATRIC" id="fig|883079.3.peg.304"/>
<dbReference type="OrthoDB" id="7877390at2"/>
<keyword evidence="3" id="KW-1185">Reference proteome</keyword>
<keyword evidence="1" id="KW-0812">Transmembrane</keyword>
<dbReference type="RefSeq" id="WP_002711158.1">
    <property type="nucleotide sequence ID" value="NZ_KB375281.1"/>
</dbReference>
<evidence type="ECO:0000313" key="3">
    <source>
        <dbReference type="Proteomes" id="UP000001095"/>
    </source>
</evidence>
<keyword evidence="1" id="KW-1133">Transmembrane helix</keyword>
<feature type="transmembrane region" description="Helical" evidence="1">
    <location>
        <begin position="115"/>
        <end position="138"/>
    </location>
</feature>
<sequence length="228" mass="24268">MTPASNTAMSEQPDREPTEIEALLPFHAAGTLNLRDARRVDEALASNPDLARQYAVIQDEYAETILLNESLGAPSARAMQKLFAAIDAEPARTSTSFNPLMRIAGFFSSLSPRTLAYAGVAGAVLVLLQAGVIGTVLVKDRAPGNFQTAAFPAQSTAGTFGLIRFAPDAKADDITQLLHTYNASIVSGPKSGVFRVRFGDKALSKEEAAQLMTRLQGEKIVSLVVSTD</sequence>
<gene>
    <name evidence="2" type="ORF">HMPREF9696_00292</name>
</gene>
<reference evidence="2 3" key="1">
    <citation type="submission" date="2012-04" db="EMBL/GenBank/DDBJ databases">
        <title>The Genome Sequence of Afipia clevelandensis ATCC 49720.</title>
        <authorList>
            <consortium name="The Broad Institute Genome Sequencing Platform"/>
            <person name="Earl A."/>
            <person name="Ward D."/>
            <person name="Feldgarden M."/>
            <person name="Gevers D."/>
            <person name="Huys G."/>
            <person name="Walker B."/>
            <person name="Young S.K."/>
            <person name="Zeng Q."/>
            <person name="Gargeya S."/>
            <person name="Fitzgerald M."/>
            <person name="Haas B."/>
            <person name="Abouelleil A."/>
            <person name="Alvarado L."/>
            <person name="Arachchi H.M."/>
            <person name="Berlin A."/>
            <person name="Chapman S.B."/>
            <person name="Goldberg J."/>
            <person name="Griggs A."/>
            <person name="Gujja S."/>
            <person name="Hansen M."/>
            <person name="Howarth C."/>
            <person name="Imamovic A."/>
            <person name="Larimer J."/>
            <person name="McCowen C."/>
            <person name="Montmayeur A."/>
            <person name="Murphy C."/>
            <person name="Neiman D."/>
            <person name="Pearson M."/>
            <person name="Priest M."/>
            <person name="Roberts A."/>
            <person name="Saif S."/>
            <person name="Shea T."/>
            <person name="Sisk P."/>
            <person name="Sykes S."/>
            <person name="Wortman J."/>
            <person name="Nusbaum C."/>
            <person name="Birren B."/>
        </authorList>
    </citation>
    <scope>NUCLEOTIDE SEQUENCE [LARGE SCALE GENOMIC DNA]</scope>
    <source>
        <strain evidence="2 3">ATCC 49720</strain>
    </source>
</reference>